<gene>
    <name evidence="3" type="ORF">CRI94_13035</name>
</gene>
<comment type="caution">
    <text evidence="3">The sequence shown here is derived from an EMBL/GenBank/DDBJ whole genome shotgun (WGS) entry which is preliminary data.</text>
</comment>
<protein>
    <submittedName>
        <fullName evidence="3">Efflux transporter periplasmic adaptor subunit</fullName>
    </submittedName>
</protein>
<dbReference type="Gene3D" id="2.40.50.100">
    <property type="match status" value="1"/>
</dbReference>
<dbReference type="GO" id="GO:1990281">
    <property type="term" value="C:efflux pump complex"/>
    <property type="evidence" value="ECO:0007669"/>
    <property type="project" value="TreeGrafter"/>
</dbReference>
<organism evidence="3 4">
    <name type="scientific">Longibacter salinarum</name>
    <dbReference type="NCBI Taxonomy" id="1850348"/>
    <lineage>
        <taxon>Bacteria</taxon>
        <taxon>Pseudomonadati</taxon>
        <taxon>Rhodothermota</taxon>
        <taxon>Rhodothermia</taxon>
        <taxon>Rhodothermales</taxon>
        <taxon>Salisaetaceae</taxon>
        <taxon>Longibacter</taxon>
    </lineage>
</organism>
<feature type="domain" description="YknX-like C-terminal permuted SH3-like" evidence="2">
    <location>
        <begin position="328"/>
        <end position="396"/>
    </location>
</feature>
<dbReference type="Gene3D" id="2.40.420.20">
    <property type="match status" value="1"/>
</dbReference>
<dbReference type="GO" id="GO:0015562">
    <property type="term" value="F:efflux transmembrane transporter activity"/>
    <property type="evidence" value="ECO:0007669"/>
    <property type="project" value="TreeGrafter"/>
</dbReference>
<dbReference type="PANTHER" id="PTHR30469:SF15">
    <property type="entry name" value="HLYD FAMILY OF SECRETION PROTEINS"/>
    <property type="match status" value="1"/>
</dbReference>
<reference evidence="3 4" key="1">
    <citation type="submission" date="2017-10" db="EMBL/GenBank/DDBJ databases">
        <title>Draft genome of Longibacter Salinarum.</title>
        <authorList>
            <person name="Goh K.M."/>
            <person name="Shamsir M.S."/>
            <person name="Lim S.W."/>
        </authorList>
    </citation>
    <scope>NUCLEOTIDE SEQUENCE [LARGE SCALE GENOMIC DNA]</scope>
    <source>
        <strain evidence="3 4">KCTC 52045</strain>
    </source>
</reference>
<dbReference type="OrthoDB" id="9784685at2"/>
<accession>A0A2A8CWD9</accession>
<dbReference type="SUPFAM" id="SSF111369">
    <property type="entry name" value="HlyD-like secretion proteins"/>
    <property type="match status" value="1"/>
</dbReference>
<keyword evidence="1" id="KW-0175">Coiled coil</keyword>
<dbReference type="Gene3D" id="1.10.287.470">
    <property type="entry name" value="Helix hairpin bin"/>
    <property type="match status" value="1"/>
</dbReference>
<feature type="coiled-coil region" evidence="1">
    <location>
        <begin position="100"/>
        <end position="134"/>
    </location>
</feature>
<keyword evidence="4" id="KW-1185">Reference proteome</keyword>
<name>A0A2A8CWD9_9BACT</name>
<dbReference type="RefSeq" id="WP_098076455.1">
    <property type="nucleotide sequence ID" value="NZ_PDEQ01000006.1"/>
</dbReference>
<sequence>MSWNRTTISILVGVLLIVGLVWGFWPESVAVETAVAEHGRLEVTIEEEARTQVTDRYVIATPVTGYVQRIGLDEGARVSPGDELFVMEPHRSEMLDPRRRAEARASVDAAQASLARAEEVARATQADAEYAESEFRRIDRLWQEEAATDQERERAASQARHLEAQWASAVRAVEVAEHQKQVAEAAFRVTSETASGGADDNLHVRAPHEATVLRVHRESEGVVRAGEPLVEIGETTSLEVVADVLTSEAVRLRPGMPVQFERWGGASSVSGEVLRVEPQGFTKISALGVEEQRVRVISVATASDDEWERVGDGYRVIARFIVSSDDDVLSIPSNALFKMDGKWAVFTVESGRSRVRFVSPGRDAGLRVEINGGLEQGEEVIVHPDHTLEDGMRVSVRDENVIW</sequence>
<evidence type="ECO:0000256" key="1">
    <source>
        <dbReference type="SAM" id="Coils"/>
    </source>
</evidence>
<dbReference type="Gene3D" id="2.40.30.170">
    <property type="match status" value="1"/>
</dbReference>
<dbReference type="InterPro" id="IPR058637">
    <property type="entry name" value="YknX-like_C"/>
</dbReference>
<dbReference type="AlphaFoldDB" id="A0A2A8CWD9"/>
<dbReference type="Proteomes" id="UP000220102">
    <property type="component" value="Unassembled WGS sequence"/>
</dbReference>
<dbReference type="EMBL" id="PDEQ01000006">
    <property type="protein sequence ID" value="PEN12921.1"/>
    <property type="molecule type" value="Genomic_DNA"/>
</dbReference>
<dbReference type="PANTHER" id="PTHR30469">
    <property type="entry name" value="MULTIDRUG RESISTANCE PROTEIN MDTA"/>
    <property type="match status" value="1"/>
</dbReference>
<dbReference type="Pfam" id="PF25989">
    <property type="entry name" value="YknX_C"/>
    <property type="match status" value="1"/>
</dbReference>
<evidence type="ECO:0000313" key="3">
    <source>
        <dbReference type="EMBL" id="PEN12921.1"/>
    </source>
</evidence>
<evidence type="ECO:0000313" key="4">
    <source>
        <dbReference type="Proteomes" id="UP000220102"/>
    </source>
</evidence>
<evidence type="ECO:0000259" key="2">
    <source>
        <dbReference type="Pfam" id="PF25989"/>
    </source>
</evidence>
<proteinExistence type="predicted"/>